<reference evidence="1" key="1">
    <citation type="submission" date="2015-05" db="UniProtKB">
        <authorList>
            <consortium name="EnsemblMetazoa"/>
        </authorList>
    </citation>
    <scope>IDENTIFICATION</scope>
</reference>
<evidence type="ECO:0000313" key="2">
    <source>
        <dbReference type="Proteomes" id="UP000015103"/>
    </source>
</evidence>
<keyword evidence="2" id="KW-1185">Reference proteome</keyword>
<dbReference type="AlphaFoldDB" id="T1HVZ0"/>
<dbReference type="HOGENOM" id="CLU_3379675_0_0_1"/>
<organism evidence="1 2">
    <name type="scientific">Rhodnius prolixus</name>
    <name type="common">Triatomid bug</name>
    <dbReference type="NCBI Taxonomy" id="13249"/>
    <lineage>
        <taxon>Eukaryota</taxon>
        <taxon>Metazoa</taxon>
        <taxon>Ecdysozoa</taxon>
        <taxon>Arthropoda</taxon>
        <taxon>Hexapoda</taxon>
        <taxon>Insecta</taxon>
        <taxon>Pterygota</taxon>
        <taxon>Neoptera</taxon>
        <taxon>Paraneoptera</taxon>
        <taxon>Hemiptera</taxon>
        <taxon>Heteroptera</taxon>
        <taxon>Panheteroptera</taxon>
        <taxon>Cimicomorpha</taxon>
        <taxon>Reduviidae</taxon>
        <taxon>Triatominae</taxon>
        <taxon>Rhodnius</taxon>
    </lineage>
</organism>
<dbReference type="EnsemblMetazoa" id="RPRC008210-RA">
    <property type="protein sequence ID" value="RPRC008210-PA"/>
    <property type="gene ID" value="RPRC008210"/>
</dbReference>
<dbReference type="InParanoid" id="T1HVZ0"/>
<name>T1HVZ0_RHOPR</name>
<protein>
    <submittedName>
        <fullName evidence="1">Uncharacterized protein</fullName>
    </submittedName>
</protein>
<proteinExistence type="predicted"/>
<evidence type="ECO:0000313" key="1">
    <source>
        <dbReference type="EnsemblMetazoa" id="RPRC008210-PA"/>
    </source>
</evidence>
<dbReference type="VEuPathDB" id="VectorBase:RPRC008210"/>
<dbReference type="Proteomes" id="UP000015103">
    <property type="component" value="Unassembled WGS sequence"/>
</dbReference>
<sequence>MNTMFAVIFLGVLVVTNAAVCEKKNPMESFDSAK</sequence>
<accession>T1HVZ0</accession>
<dbReference type="EMBL" id="ACPB03037858">
    <property type="status" value="NOT_ANNOTATED_CDS"/>
    <property type="molecule type" value="Genomic_DNA"/>
</dbReference>